<keyword evidence="5 12" id="KW-0963">Cytoplasm</keyword>
<evidence type="ECO:0000313" key="15">
    <source>
        <dbReference type="Proteomes" id="UP000824088"/>
    </source>
</evidence>
<dbReference type="HAMAP" id="MF_00224">
    <property type="entry name" value="DHO_dh_type1"/>
    <property type="match status" value="1"/>
</dbReference>
<evidence type="ECO:0000256" key="8">
    <source>
        <dbReference type="ARBA" id="ARBA00022975"/>
    </source>
</evidence>
<dbReference type="InterPro" id="IPR005720">
    <property type="entry name" value="Dihydroorotate_DH_cat"/>
</dbReference>
<keyword evidence="8 12" id="KW-0665">Pyrimidine biosynthesis</keyword>
<evidence type="ECO:0000259" key="13">
    <source>
        <dbReference type="Pfam" id="PF01180"/>
    </source>
</evidence>
<dbReference type="InterPro" id="IPR001295">
    <property type="entry name" value="Dihydroorotate_DH_CS"/>
</dbReference>
<dbReference type="InterPro" id="IPR024920">
    <property type="entry name" value="Dihydroorotate_DH_1"/>
</dbReference>
<feature type="binding site" evidence="12">
    <location>
        <position position="192"/>
    </location>
    <ligand>
        <name>FMN</name>
        <dbReference type="ChEBI" id="CHEBI:58210"/>
    </ligand>
</feature>
<keyword evidence="10" id="KW-0520">NAD</keyword>
<comment type="caution">
    <text evidence="14">The sequence shown here is derived from an EMBL/GenBank/DDBJ whole genome shotgun (WGS) entry which is preliminary data.</text>
</comment>
<reference evidence="14" key="1">
    <citation type="submission" date="2020-10" db="EMBL/GenBank/DDBJ databases">
        <authorList>
            <person name="Gilroy R."/>
        </authorList>
    </citation>
    <scope>NUCLEOTIDE SEQUENCE</scope>
    <source>
        <strain evidence="14">1063</strain>
    </source>
</reference>
<dbReference type="Gene3D" id="3.20.20.70">
    <property type="entry name" value="Aldolase class I"/>
    <property type="match status" value="1"/>
</dbReference>
<dbReference type="SUPFAM" id="SSF51395">
    <property type="entry name" value="FMN-linked oxidoreductases"/>
    <property type="match status" value="1"/>
</dbReference>
<sequence>MKDLSVSYLGHGMKNPVVPASGTFGFGWEEAEFYDINVLGSICLKGTTAEARYGNPLPRIAECTAGLINAIGLQNPGVRAVIDEEIPKLCKVYSDKVIANVGGHSEEEYVTTAAAFDGCDKVFAVELNISCPNVKGGGMAFGTDAEIAKRLVYSVKKAIKKPLIVKLSPNVTSVADMARAVADGGADGISLINTLVGMRIDLRTRRPVIGVRTGGFSGPAVFPVAVRMVSEVSRAVSLPVMGIGGVSSARDVIEMMMAGATAVQVGAANLVDPCACKRIIEDLPAVMDELGIDSLKEIIGAANA</sequence>
<feature type="active site" description="Nucleophile" evidence="12">
    <location>
        <position position="131"/>
    </location>
</feature>
<feature type="binding site" evidence="12">
    <location>
        <begin position="244"/>
        <end position="245"/>
    </location>
    <ligand>
        <name>FMN</name>
        <dbReference type="ChEBI" id="CHEBI:58210"/>
    </ligand>
</feature>
<evidence type="ECO:0000256" key="4">
    <source>
        <dbReference type="ARBA" id="ARBA00008008"/>
    </source>
</evidence>
<evidence type="ECO:0000256" key="7">
    <source>
        <dbReference type="ARBA" id="ARBA00022643"/>
    </source>
</evidence>
<dbReference type="CDD" id="cd04740">
    <property type="entry name" value="DHOD_1B_like"/>
    <property type="match status" value="1"/>
</dbReference>
<dbReference type="PANTHER" id="PTHR48109:SF1">
    <property type="entry name" value="DIHYDROOROTATE DEHYDROGENASE (FUMARATE)"/>
    <property type="match status" value="1"/>
</dbReference>
<feature type="binding site" evidence="12">
    <location>
        <position position="128"/>
    </location>
    <ligand>
        <name>FMN</name>
        <dbReference type="ChEBI" id="CHEBI:58210"/>
    </ligand>
</feature>
<feature type="binding site" evidence="12">
    <location>
        <position position="166"/>
    </location>
    <ligand>
        <name>FMN</name>
        <dbReference type="ChEBI" id="CHEBI:58210"/>
    </ligand>
</feature>
<feature type="binding site" evidence="12">
    <location>
        <position position="21"/>
    </location>
    <ligand>
        <name>FMN</name>
        <dbReference type="ChEBI" id="CHEBI:58210"/>
    </ligand>
</feature>
<dbReference type="EC" id="1.3.-.-" evidence="12"/>
<dbReference type="PROSITE" id="PS00912">
    <property type="entry name" value="DHODEHASE_2"/>
    <property type="match status" value="1"/>
</dbReference>
<feature type="domain" description="Dihydroorotate dehydrogenase catalytic" evidence="13">
    <location>
        <begin position="4"/>
        <end position="287"/>
    </location>
</feature>
<dbReference type="GO" id="GO:0044205">
    <property type="term" value="P:'de novo' UMP biosynthetic process"/>
    <property type="evidence" value="ECO:0007669"/>
    <property type="project" value="UniProtKB-UniRule"/>
</dbReference>
<dbReference type="PROSITE" id="PS00911">
    <property type="entry name" value="DHODEHASE_1"/>
    <property type="match status" value="1"/>
</dbReference>
<comment type="similarity">
    <text evidence="4 12">Belongs to the dihydroorotate dehydrogenase family. Type 1 subfamily.</text>
</comment>
<dbReference type="GO" id="GO:0006207">
    <property type="term" value="P:'de novo' pyrimidine nucleobase biosynthetic process"/>
    <property type="evidence" value="ECO:0007669"/>
    <property type="project" value="InterPro"/>
</dbReference>
<feature type="binding site" evidence="12">
    <location>
        <position position="218"/>
    </location>
    <ligand>
        <name>FMN</name>
        <dbReference type="ChEBI" id="CHEBI:58210"/>
    </ligand>
</feature>
<dbReference type="EMBL" id="DVMN01000012">
    <property type="protein sequence ID" value="HIU20783.1"/>
    <property type="molecule type" value="Genomic_DNA"/>
</dbReference>
<comment type="caution">
    <text evidence="12">Lacks conserved residue(s) required for the propagation of feature annotation.</text>
</comment>
<dbReference type="GO" id="GO:0004589">
    <property type="term" value="F:dihydroorotate dehydrogenase (NAD+) activity"/>
    <property type="evidence" value="ECO:0007669"/>
    <property type="project" value="UniProtKB-EC"/>
</dbReference>
<feature type="binding site" evidence="12">
    <location>
        <position position="100"/>
    </location>
    <ligand>
        <name>FMN</name>
        <dbReference type="ChEBI" id="CHEBI:58210"/>
    </ligand>
</feature>
<feature type="binding site" evidence="12">
    <location>
        <begin position="69"/>
        <end position="73"/>
    </location>
    <ligand>
        <name>substrate</name>
    </ligand>
</feature>
<feature type="binding site" evidence="12">
    <location>
        <position position="128"/>
    </location>
    <ligand>
        <name>substrate</name>
    </ligand>
</feature>
<proteinExistence type="inferred from homology"/>
<evidence type="ECO:0000256" key="6">
    <source>
        <dbReference type="ARBA" id="ARBA00022630"/>
    </source>
</evidence>
<keyword evidence="6 12" id="KW-0285">Flavoprotein</keyword>
<dbReference type="FunFam" id="3.20.20.70:FF:000027">
    <property type="entry name" value="Dihydropyrimidine dehydrogenase [NADP(+)]"/>
    <property type="match status" value="1"/>
</dbReference>
<evidence type="ECO:0000256" key="12">
    <source>
        <dbReference type="HAMAP-Rule" id="MF_00224"/>
    </source>
</evidence>
<dbReference type="InterPro" id="IPR013785">
    <property type="entry name" value="Aldolase_TIM"/>
</dbReference>
<feature type="binding site" evidence="12">
    <location>
        <position position="45"/>
    </location>
    <ligand>
        <name>substrate</name>
    </ligand>
</feature>
<dbReference type="InterPro" id="IPR033888">
    <property type="entry name" value="DHOD_1B"/>
</dbReference>
<dbReference type="AlphaFoldDB" id="A0A9D1L2E4"/>
<evidence type="ECO:0000256" key="2">
    <source>
        <dbReference type="ARBA" id="ARBA00004496"/>
    </source>
</evidence>
<evidence type="ECO:0000256" key="11">
    <source>
        <dbReference type="ARBA" id="ARBA00048996"/>
    </source>
</evidence>
<comment type="pathway">
    <text evidence="3">Pyrimidine metabolism; UMP biosynthesis via de novo pathway; orotate from (S)-dihydroorotate (NAD(+) route): step 1/1.</text>
</comment>
<accession>A0A9D1L2E4</accession>
<dbReference type="Pfam" id="PF01180">
    <property type="entry name" value="DHO_dh"/>
    <property type="match status" value="1"/>
</dbReference>
<evidence type="ECO:0000313" key="14">
    <source>
        <dbReference type="EMBL" id="HIU20783.1"/>
    </source>
</evidence>
<evidence type="ECO:0000256" key="5">
    <source>
        <dbReference type="ARBA" id="ARBA00022490"/>
    </source>
</evidence>
<comment type="cofactor">
    <cofactor evidence="12">
        <name>FMN</name>
        <dbReference type="ChEBI" id="CHEBI:58210"/>
    </cofactor>
    <text evidence="12">Binds 1 FMN per subunit.</text>
</comment>
<evidence type="ECO:0000256" key="10">
    <source>
        <dbReference type="ARBA" id="ARBA00023027"/>
    </source>
</evidence>
<organism evidence="14 15">
    <name type="scientific">Candidatus Limadaptatus stercorigallinarum</name>
    <dbReference type="NCBI Taxonomy" id="2840845"/>
    <lineage>
        <taxon>Bacteria</taxon>
        <taxon>Bacillati</taxon>
        <taxon>Bacillota</taxon>
        <taxon>Clostridia</taxon>
        <taxon>Eubacteriales</taxon>
        <taxon>Candidatus Limadaptatus</taxon>
    </lineage>
</organism>
<dbReference type="NCBIfam" id="NF005574">
    <property type="entry name" value="PRK07259.1"/>
    <property type="match status" value="1"/>
</dbReference>
<gene>
    <name evidence="12" type="primary">pyrD</name>
    <name evidence="14" type="ORF">IAD51_00860</name>
</gene>
<reference evidence="14" key="2">
    <citation type="journal article" date="2021" name="PeerJ">
        <title>Extensive microbial diversity within the chicken gut microbiome revealed by metagenomics and culture.</title>
        <authorList>
            <person name="Gilroy R."/>
            <person name="Ravi A."/>
            <person name="Getino M."/>
            <person name="Pursley I."/>
            <person name="Horton D.L."/>
            <person name="Alikhan N.F."/>
            <person name="Baker D."/>
            <person name="Gharbi K."/>
            <person name="Hall N."/>
            <person name="Watson M."/>
            <person name="Adriaenssens E.M."/>
            <person name="Foster-Nyarko E."/>
            <person name="Jarju S."/>
            <person name="Secka A."/>
            <person name="Antonio M."/>
            <person name="Oren A."/>
            <person name="Chaudhuri R.R."/>
            <person name="La Ragione R."/>
            <person name="Hildebrand F."/>
            <person name="Pallen M.J."/>
        </authorList>
    </citation>
    <scope>NUCLEOTIDE SEQUENCE</scope>
    <source>
        <strain evidence="14">1063</strain>
    </source>
</reference>
<dbReference type="InterPro" id="IPR049622">
    <property type="entry name" value="Dihydroorotate_DH_I"/>
</dbReference>
<name>A0A9D1L2E4_9FIRM</name>
<dbReference type="PANTHER" id="PTHR48109">
    <property type="entry name" value="DIHYDROOROTATE DEHYDROGENASE (QUINONE), MITOCHONDRIAL-RELATED"/>
    <property type="match status" value="1"/>
</dbReference>
<dbReference type="Proteomes" id="UP000824088">
    <property type="component" value="Unassembled WGS sequence"/>
</dbReference>
<comment type="function">
    <text evidence="1">Catalyzes the conversion of dihydroorotate to orotate with NAD(+) as electron acceptor.</text>
</comment>
<comment type="subcellular location">
    <subcellularLocation>
        <location evidence="2 12">Cytoplasm</location>
    </subcellularLocation>
</comment>
<dbReference type="InterPro" id="IPR012135">
    <property type="entry name" value="Dihydroorotate_DH_1_2"/>
</dbReference>
<comment type="catalytic activity">
    <reaction evidence="12">
        <text>(S)-dihydroorotate + A = orotate + AH2</text>
        <dbReference type="Rhea" id="RHEA:18073"/>
        <dbReference type="ChEBI" id="CHEBI:13193"/>
        <dbReference type="ChEBI" id="CHEBI:17499"/>
        <dbReference type="ChEBI" id="CHEBI:30839"/>
        <dbReference type="ChEBI" id="CHEBI:30864"/>
    </reaction>
</comment>
<evidence type="ECO:0000256" key="1">
    <source>
        <dbReference type="ARBA" id="ARBA00003616"/>
    </source>
</evidence>
<evidence type="ECO:0000256" key="9">
    <source>
        <dbReference type="ARBA" id="ARBA00023002"/>
    </source>
</evidence>
<dbReference type="NCBIfam" id="TIGR01037">
    <property type="entry name" value="pyrD_sub1_fam"/>
    <property type="match status" value="1"/>
</dbReference>
<keyword evidence="7 12" id="KW-0288">FMN</keyword>
<feature type="binding site" evidence="12">
    <location>
        <begin position="193"/>
        <end position="194"/>
    </location>
    <ligand>
        <name>substrate</name>
    </ligand>
</feature>
<dbReference type="InterPro" id="IPR050074">
    <property type="entry name" value="DHO_dehydrogenase"/>
</dbReference>
<feature type="binding site" evidence="12">
    <location>
        <begin position="45"/>
        <end position="46"/>
    </location>
    <ligand>
        <name>FMN</name>
        <dbReference type="ChEBI" id="CHEBI:58210"/>
    </ligand>
</feature>
<keyword evidence="9 12" id="KW-0560">Oxidoreductase</keyword>
<protein>
    <recommendedName>
        <fullName evidence="12">Dihydroorotate dehydrogenase</fullName>
        <shortName evidence="12">DHOD</shortName>
        <shortName evidence="12">DHODase</shortName>
        <shortName evidence="12">DHOdehase</shortName>
        <ecNumber evidence="12">1.3.-.-</ecNumber>
    </recommendedName>
</protein>
<evidence type="ECO:0000256" key="3">
    <source>
        <dbReference type="ARBA" id="ARBA00004715"/>
    </source>
</evidence>
<dbReference type="PIRSF" id="PIRSF000164">
    <property type="entry name" value="DHO_oxidase"/>
    <property type="match status" value="1"/>
</dbReference>
<dbReference type="GO" id="GO:0005737">
    <property type="term" value="C:cytoplasm"/>
    <property type="evidence" value="ECO:0007669"/>
    <property type="project" value="UniProtKB-SubCell"/>
</dbReference>
<comment type="catalytic activity">
    <reaction evidence="11">
        <text>(S)-dihydroorotate + NAD(+) = orotate + NADH + H(+)</text>
        <dbReference type="Rhea" id="RHEA:13513"/>
        <dbReference type="ChEBI" id="CHEBI:15378"/>
        <dbReference type="ChEBI" id="CHEBI:30839"/>
        <dbReference type="ChEBI" id="CHEBI:30864"/>
        <dbReference type="ChEBI" id="CHEBI:57540"/>
        <dbReference type="ChEBI" id="CHEBI:57945"/>
        <dbReference type="EC" id="1.3.1.14"/>
    </reaction>
</comment>